<evidence type="ECO:0000313" key="1">
    <source>
        <dbReference type="EMBL" id="TCC26737.1"/>
    </source>
</evidence>
<dbReference type="Proteomes" id="UP000292385">
    <property type="component" value="Unassembled WGS sequence"/>
</dbReference>
<organism evidence="1 2">
    <name type="scientific">Kribbella speibonae</name>
    <dbReference type="NCBI Taxonomy" id="1572660"/>
    <lineage>
        <taxon>Bacteria</taxon>
        <taxon>Bacillati</taxon>
        <taxon>Actinomycetota</taxon>
        <taxon>Actinomycetes</taxon>
        <taxon>Propionibacteriales</taxon>
        <taxon>Kribbellaceae</taxon>
        <taxon>Kribbella</taxon>
    </lineage>
</organism>
<keyword evidence="2" id="KW-1185">Reference proteome</keyword>
<gene>
    <name evidence="1" type="ORF">E0H58_01535</name>
</gene>
<proteinExistence type="predicted"/>
<dbReference type="RefSeq" id="WP_131459394.1">
    <property type="nucleotide sequence ID" value="NZ_SJJY01000001.1"/>
</dbReference>
<name>A0ABY2AAK3_9ACTN</name>
<reference evidence="1 2" key="1">
    <citation type="submission" date="2019-02" db="EMBL/GenBank/DDBJ databases">
        <title>Kribbella capetownensis sp. nov. and Kribbella speibonae sp. nov., isolated from soil.</title>
        <authorList>
            <person name="Curtis S.M."/>
            <person name="Norton I."/>
            <person name="Everest G.J."/>
            <person name="Meyers P.R."/>
        </authorList>
    </citation>
    <scope>NUCLEOTIDE SEQUENCE [LARGE SCALE GENOMIC DNA]</scope>
    <source>
        <strain evidence="1 2">SK5</strain>
    </source>
</reference>
<protein>
    <submittedName>
        <fullName evidence="1">Uncharacterized protein</fullName>
    </submittedName>
</protein>
<dbReference type="EMBL" id="SJJY01000001">
    <property type="protein sequence ID" value="TCC26737.1"/>
    <property type="molecule type" value="Genomic_DNA"/>
</dbReference>
<evidence type="ECO:0000313" key="2">
    <source>
        <dbReference type="Proteomes" id="UP000292385"/>
    </source>
</evidence>
<accession>A0ABY2AAK3</accession>
<comment type="caution">
    <text evidence="1">The sequence shown here is derived from an EMBL/GenBank/DDBJ whole genome shotgun (WGS) entry which is preliminary data.</text>
</comment>
<sequence length="90" mass="10134">MSIRSLPAARGASRRSAADHDLHCLFDEITSARVADRQARGQRRPDTPSRRDTTRLALSLVAYARALERYRLPVPPVIRDELRLRSGLPS</sequence>